<dbReference type="OrthoDB" id="3508621at2759"/>
<proteinExistence type="predicted"/>
<dbReference type="EMBL" id="ML739311">
    <property type="protein sequence ID" value="KAE8349396.1"/>
    <property type="molecule type" value="Genomic_DNA"/>
</dbReference>
<dbReference type="Proteomes" id="UP000327118">
    <property type="component" value="Unassembled WGS sequence"/>
</dbReference>
<protein>
    <submittedName>
        <fullName evidence="2">Uncharacterized protein</fullName>
    </submittedName>
</protein>
<sequence>MASKVSIGDDLPSDENTWTVWAARYNVSGSTIHDATLTSASTISERQYLLLQVLWTSKASRKLSLKQVELETWKREADKLLATFQSWASYRQSFASGPILEGTFALAKKYQLQAAASREESFQSNVAFSPISNRTRTKMGRLEQKLREAQLETPTKSTGKLPSEMRVEDTPETGNSPFPTPGPEEIAHLMYPQTKDEQIVNTALVDFLNALSMHFPQASDWTLHRKSFKAEFQHASFEARTDGYLEDGGSSERVRALIEVKPMIRRKKLNLIRMQEAAQMAAWIKSDPDPTGVLNLPGRRLHVSQDRHQIFITFAEYDATYFQYLDNTLPPSSPRPFLKMHEFGPWNTEVRKDMESVGSILLAIALRAYSDAHLSKSIIDGQKSGRV</sequence>
<keyword evidence="3" id="KW-1185">Reference proteome</keyword>
<name>A0A5N6YXL4_9EURO</name>
<evidence type="ECO:0000313" key="2">
    <source>
        <dbReference type="EMBL" id="KAE8349396.1"/>
    </source>
</evidence>
<evidence type="ECO:0000256" key="1">
    <source>
        <dbReference type="SAM" id="MobiDB-lite"/>
    </source>
</evidence>
<feature type="region of interest" description="Disordered" evidence="1">
    <location>
        <begin position="150"/>
        <end position="178"/>
    </location>
</feature>
<accession>A0A5N6YXL4</accession>
<reference evidence="3" key="1">
    <citation type="submission" date="2019-04" db="EMBL/GenBank/DDBJ databases">
        <title>Friends and foes A comparative genomics studyof 23 Aspergillus species from section Flavi.</title>
        <authorList>
            <consortium name="DOE Joint Genome Institute"/>
            <person name="Kjaerbolling I."/>
            <person name="Vesth T."/>
            <person name="Frisvad J.C."/>
            <person name="Nybo J.L."/>
            <person name="Theobald S."/>
            <person name="Kildgaard S."/>
            <person name="Isbrandt T."/>
            <person name="Kuo A."/>
            <person name="Sato A."/>
            <person name="Lyhne E.K."/>
            <person name="Kogle M.E."/>
            <person name="Wiebenga A."/>
            <person name="Kun R.S."/>
            <person name="Lubbers R.J."/>
            <person name="Makela M.R."/>
            <person name="Barry K."/>
            <person name="Chovatia M."/>
            <person name="Clum A."/>
            <person name="Daum C."/>
            <person name="Haridas S."/>
            <person name="He G."/>
            <person name="LaButti K."/>
            <person name="Lipzen A."/>
            <person name="Mondo S."/>
            <person name="Riley R."/>
            <person name="Salamov A."/>
            <person name="Simmons B.A."/>
            <person name="Magnuson J.K."/>
            <person name="Henrissat B."/>
            <person name="Mortensen U.H."/>
            <person name="Larsen T.O."/>
            <person name="Devries R.P."/>
            <person name="Grigoriev I.V."/>
            <person name="Machida M."/>
            <person name="Baker S.E."/>
            <person name="Andersen M.R."/>
        </authorList>
    </citation>
    <scope>NUCLEOTIDE SEQUENCE [LARGE SCALE GENOMIC DNA]</scope>
    <source>
        <strain evidence="3">CBS 553.77</strain>
    </source>
</reference>
<evidence type="ECO:0000313" key="3">
    <source>
        <dbReference type="Proteomes" id="UP000327118"/>
    </source>
</evidence>
<organism evidence="2 3">
    <name type="scientific">Aspergillus coremiiformis</name>
    <dbReference type="NCBI Taxonomy" id="138285"/>
    <lineage>
        <taxon>Eukaryota</taxon>
        <taxon>Fungi</taxon>
        <taxon>Dikarya</taxon>
        <taxon>Ascomycota</taxon>
        <taxon>Pezizomycotina</taxon>
        <taxon>Eurotiomycetes</taxon>
        <taxon>Eurotiomycetidae</taxon>
        <taxon>Eurotiales</taxon>
        <taxon>Aspergillaceae</taxon>
        <taxon>Aspergillus</taxon>
        <taxon>Aspergillus subgen. Circumdati</taxon>
    </lineage>
</organism>
<dbReference type="AlphaFoldDB" id="A0A5N6YXL4"/>
<gene>
    <name evidence="2" type="ORF">BDV28DRAFT_141318</name>
</gene>